<evidence type="ECO:0000256" key="8">
    <source>
        <dbReference type="ARBA" id="ARBA00022840"/>
    </source>
</evidence>
<comment type="similarity">
    <text evidence="11">Belongs to the Thz kinase family.</text>
</comment>
<dbReference type="PANTHER" id="PTHR20858">
    <property type="entry name" value="PHOSPHOMETHYLPYRIMIDINE KINASE"/>
    <property type="match status" value="1"/>
</dbReference>
<dbReference type="PIRSF" id="PIRSF000513">
    <property type="entry name" value="Thz_kinase"/>
    <property type="match status" value="1"/>
</dbReference>
<comment type="catalytic activity">
    <reaction evidence="1 11">
        <text>5-(2-hydroxyethyl)-4-methylthiazole + ATP = 4-methyl-5-(2-phosphooxyethyl)-thiazole + ADP + H(+)</text>
        <dbReference type="Rhea" id="RHEA:24212"/>
        <dbReference type="ChEBI" id="CHEBI:15378"/>
        <dbReference type="ChEBI" id="CHEBI:17957"/>
        <dbReference type="ChEBI" id="CHEBI:30616"/>
        <dbReference type="ChEBI" id="CHEBI:58296"/>
        <dbReference type="ChEBI" id="CHEBI:456216"/>
        <dbReference type="EC" id="2.7.1.50"/>
    </reaction>
</comment>
<dbReference type="InterPro" id="IPR000417">
    <property type="entry name" value="Hyethyz_kinase"/>
</dbReference>
<keyword evidence="8 11" id="KW-0067">ATP-binding</keyword>
<feature type="binding site" evidence="11">
    <location>
        <position position="122"/>
    </location>
    <ligand>
        <name>ATP</name>
        <dbReference type="ChEBI" id="CHEBI:30616"/>
    </ligand>
</feature>
<evidence type="ECO:0000256" key="4">
    <source>
        <dbReference type="ARBA" id="ARBA00022679"/>
    </source>
</evidence>
<keyword evidence="9 11" id="KW-0460">Magnesium</keyword>
<proteinExistence type="inferred from homology"/>
<dbReference type="Gene3D" id="3.40.1190.20">
    <property type="match status" value="1"/>
</dbReference>
<comment type="function">
    <text evidence="11">Catalyzes the phosphorylation of the hydroxyl group of 4-methyl-5-beta-hydroxyethylthiazole (THZ).</text>
</comment>
<dbReference type="EC" id="2.7.1.50" evidence="11"/>
<dbReference type="GO" id="GO:0005524">
    <property type="term" value="F:ATP binding"/>
    <property type="evidence" value="ECO:0007669"/>
    <property type="project" value="UniProtKB-UniRule"/>
</dbReference>
<dbReference type="PRINTS" id="PR01099">
    <property type="entry name" value="HYETHTZKNASE"/>
</dbReference>
<keyword evidence="7 11" id="KW-0418">Kinase</keyword>
<feature type="binding site" evidence="11">
    <location>
        <position position="168"/>
    </location>
    <ligand>
        <name>ATP</name>
        <dbReference type="ChEBI" id="CHEBI:30616"/>
    </ligand>
</feature>
<dbReference type="HAMAP" id="MF_00228">
    <property type="entry name" value="Thz_kinase"/>
    <property type="match status" value="1"/>
</dbReference>
<dbReference type="NCBIfam" id="TIGR00694">
    <property type="entry name" value="thiM"/>
    <property type="match status" value="1"/>
</dbReference>
<evidence type="ECO:0000256" key="3">
    <source>
        <dbReference type="ARBA" id="ARBA00004868"/>
    </source>
</evidence>
<feature type="binding site" evidence="11">
    <location>
        <position position="195"/>
    </location>
    <ligand>
        <name>substrate</name>
    </ligand>
</feature>
<evidence type="ECO:0000256" key="6">
    <source>
        <dbReference type="ARBA" id="ARBA00022741"/>
    </source>
</evidence>
<sequence length="260" mass="27424">MNIMSQDKAIIAQIRAQNPLILNLTNYVSIELVANGLLCIGAAPVMSFAEEELESLLQCSKAVVINIGTLNTDFISLAHQACKLANQFSVPIILDPVGAGASSLRTNACWQLLDSNAIAVIRGNASEIMALVDSNVRTNGVDSSRAAIEAIAAAQRLASLSQAVIAISGETDVIVSQTQSICIHGGSEIMPYVTGTGCLFTAIIAAFCAVHNDYYMAAQAATRFYGACGRLAADKAQGPGSFKMHFLDALYQYSQGNSNE</sequence>
<dbReference type="InterPro" id="IPR029056">
    <property type="entry name" value="Ribokinase-like"/>
</dbReference>
<comment type="caution">
    <text evidence="12">The sequence shown here is derived from an EMBL/GenBank/DDBJ whole genome shotgun (WGS) entry which is preliminary data.</text>
</comment>
<organism evidence="12 13">
    <name type="scientific">Legionella oakridgensis</name>
    <dbReference type="NCBI Taxonomy" id="29423"/>
    <lineage>
        <taxon>Bacteria</taxon>
        <taxon>Pseudomonadati</taxon>
        <taxon>Pseudomonadota</taxon>
        <taxon>Gammaproteobacteria</taxon>
        <taxon>Legionellales</taxon>
        <taxon>Legionellaceae</taxon>
        <taxon>Legionella</taxon>
    </lineage>
</organism>
<evidence type="ECO:0000313" key="13">
    <source>
        <dbReference type="Proteomes" id="UP000054858"/>
    </source>
</evidence>
<dbReference type="PATRIC" id="fig|29423.5.peg.2436"/>
<comment type="pathway">
    <text evidence="3 11">Cofactor biosynthesis; thiamine diphosphate biosynthesis; 4-methyl-5-(2-phosphoethyl)-thiazole from 5-(2-hydroxyethyl)-4-methylthiazole: step 1/1.</text>
</comment>
<keyword evidence="10 11" id="KW-0784">Thiamine biosynthesis</keyword>
<dbReference type="EMBL" id="LNYP01000031">
    <property type="protein sequence ID" value="KTD37185.1"/>
    <property type="molecule type" value="Genomic_DNA"/>
</dbReference>
<keyword evidence="5 11" id="KW-0479">Metal-binding</keyword>
<evidence type="ECO:0000256" key="5">
    <source>
        <dbReference type="ARBA" id="ARBA00022723"/>
    </source>
</evidence>
<evidence type="ECO:0000256" key="9">
    <source>
        <dbReference type="ARBA" id="ARBA00022842"/>
    </source>
</evidence>
<reference evidence="12 13" key="1">
    <citation type="submission" date="2015-11" db="EMBL/GenBank/DDBJ databases">
        <title>Genomic analysis of 38 Legionella species identifies large and diverse effector repertoires.</title>
        <authorList>
            <person name="Burstein D."/>
            <person name="Amaro F."/>
            <person name="Zusman T."/>
            <person name="Lifshitz Z."/>
            <person name="Cohen O."/>
            <person name="Gilbert J.A."/>
            <person name="Pupko T."/>
            <person name="Shuman H.A."/>
            <person name="Segal G."/>
        </authorList>
    </citation>
    <scope>NUCLEOTIDE SEQUENCE [LARGE SCALE GENOMIC DNA]</scope>
    <source>
        <strain evidence="12 13">Oak Ridge-10</strain>
    </source>
</reference>
<evidence type="ECO:0000256" key="2">
    <source>
        <dbReference type="ARBA" id="ARBA00001946"/>
    </source>
</evidence>
<accession>A0A0W0WXZ5</accession>
<name>A0A0W0WXZ5_9GAMM</name>
<evidence type="ECO:0000256" key="11">
    <source>
        <dbReference type="HAMAP-Rule" id="MF_00228"/>
    </source>
</evidence>
<dbReference type="GO" id="GO:0005829">
    <property type="term" value="C:cytosol"/>
    <property type="evidence" value="ECO:0007669"/>
    <property type="project" value="TreeGrafter"/>
</dbReference>
<dbReference type="GO" id="GO:0000287">
    <property type="term" value="F:magnesium ion binding"/>
    <property type="evidence" value="ECO:0007669"/>
    <property type="project" value="UniProtKB-UniRule"/>
</dbReference>
<dbReference type="NCBIfam" id="NF006830">
    <property type="entry name" value="PRK09355.1"/>
    <property type="match status" value="1"/>
</dbReference>
<dbReference type="Proteomes" id="UP000054858">
    <property type="component" value="Unassembled WGS sequence"/>
</dbReference>
<dbReference type="GO" id="GO:0008902">
    <property type="term" value="F:hydroxymethylpyrimidine kinase activity"/>
    <property type="evidence" value="ECO:0007669"/>
    <property type="project" value="TreeGrafter"/>
</dbReference>
<dbReference type="SUPFAM" id="SSF53613">
    <property type="entry name" value="Ribokinase-like"/>
    <property type="match status" value="1"/>
</dbReference>
<dbReference type="PANTHER" id="PTHR20858:SF17">
    <property type="entry name" value="HYDROXYMETHYLPYRIMIDINE_PHOSPHOMETHYLPYRIMIDINE KINASE THI20-RELATED"/>
    <property type="match status" value="1"/>
</dbReference>
<evidence type="ECO:0000256" key="7">
    <source>
        <dbReference type="ARBA" id="ARBA00022777"/>
    </source>
</evidence>
<comment type="cofactor">
    <cofactor evidence="2 11">
        <name>Mg(2+)</name>
        <dbReference type="ChEBI" id="CHEBI:18420"/>
    </cofactor>
</comment>
<dbReference type="GO" id="GO:0009228">
    <property type="term" value="P:thiamine biosynthetic process"/>
    <property type="evidence" value="ECO:0007669"/>
    <property type="project" value="UniProtKB-KW"/>
</dbReference>
<gene>
    <name evidence="11" type="primary">thiM</name>
    <name evidence="12" type="ORF">Loak_2321</name>
</gene>
<feature type="binding site" evidence="11">
    <location>
        <position position="46"/>
    </location>
    <ligand>
        <name>substrate</name>
    </ligand>
</feature>
<evidence type="ECO:0000256" key="1">
    <source>
        <dbReference type="ARBA" id="ARBA00001771"/>
    </source>
</evidence>
<keyword evidence="6 11" id="KW-0547">Nucleotide-binding</keyword>
<dbReference type="GO" id="GO:0009229">
    <property type="term" value="P:thiamine diphosphate biosynthetic process"/>
    <property type="evidence" value="ECO:0007669"/>
    <property type="project" value="UniProtKB-UniRule"/>
</dbReference>
<dbReference type="AlphaFoldDB" id="A0A0W0WXZ5"/>
<dbReference type="GO" id="GO:0004417">
    <property type="term" value="F:hydroxyethylthiazole kinase activity"/>
    <property type="evidence" value="ECO:0007669"/>
    <property type="project" value="UniProtKB-UniRule"/>
</dbReference>
<evidence type="ECO:0000313" key="12">
    <source>
        <dbReference type="EMBL" id="KTD37185.1"/>
    </source>
</evidence>
<dbReference type="CDD" id="cd01170">
    <property type="entry name" value="THZ_kinase"/>
    <property type="match status" value="1"/>
</dbReference>
<dbReference type="GO" id="GO:0008972">
    <property type="term" value="F:phosphomethylpyrimidine kinase activity"/>
    <property type="evidence" value="ECO:0007669"/>
    <property type="project" value="TreeGrafter"/>
</dbReference>
<dbReference type="Pfam" id="PF02110">
    <property type="entry name" value="HK"/>
    <property type="match status" value="1"/>
</dbReference>
<protein>
    <recommendedName>
        <fullName evidence="11">Hydroxyethylthiazole kinase</fullName>
        <ecNumber evidence="11">2.7.1.50</ecNumber>
    </recommendedName>
    <alternativeName>
        <fullName evidence="11">4-methyl-5-beta-hydroxyethylthiazole kinase</fullName>
        <shortName evidence="11">TH kinase</shortName>
        <shortName evidence="11">Thz kinase</shortName>
    </alternativeName>
</protein>
<keyword evidence="4 11" id="KW-0808">Transferase</keyword>
<dbReference type="UniPathway" id="UPA00060">
    <property type="reaction ID" value="UER00139"/>
</dbReference>
<evidence type="ECO:0000256" key="10">
    <source>
        <dbReference type="ARBA" id="ARBA00022977"/>
    </source>
</evidence>
<dbReference type="RefSeq" id="WP_081724966.1">
    <property type="nucleotide sequence ID" value="NZ_LCUA01000029.1"/>
</dbReference>